<keyword evidence="2" id="KW-0808">Transferase</keyword>
<dbReference type="PANTHER" id="PTHR44167:SF24">
    <property type="entry name" value="SERINE_THREONINE-PROTEIN KINASE CHK2"/>
    <property type="match status" value="1"/>
</dbReference>
<dbReference type="OrthoDB" id="4772757at2759"/>
<dbReference type="Proteomes" id="UP000277580">
    <property type="component" value="Unassembled WGS sequence"/>
</dbReference>
<dbReference type="AlphaFoldDB" id="A0A3N4K7M1"/>
<keyword evidence="3" id="KW-1185">Reference proteome</keyword>
<dbReference type="InterPro" id="IPR008271">
    <property type="entry name" value="Ser/Thr_kinase_AS"/>
</dbReference>
<accession>A0A3N4K7M1</accession>
<feature type="non-terminal residue" evidence="2">
    <location>
        <position position="252"/>
    </location>
</feature>
<dbReference type="GO" id="GO:0004674">
    <property type="term" value="F:protein serine/threonine kinase activity"/>
    <property type="evidence" value="ECO:0007669"/>
    <property type="project" value="TreeGrafter"/>
</dbReference>
<dbReference type="PROSITE" id="PS50011">
    <property type="entry name" value="PROTEIN_KINASE_DOM"/>
    <property type="match status" value="1"/>
</dbReference>
<dbReference type="GO" id="GO:0044773">
    <property type="term" value="P:mitotic DNA damage checkpoint signaling"/>
    <property type="evidence" value="ECO:0007669"/>
    <property type="project" value="TreeGrafter"/>
</dbReference>
<feature type="non-terminal residue" evidence="2">
    <location>
        <position position="1"/>
    </location>
</feature>
<dbReference type="GO" id="GO:0005524">
    <property type="term" value="F:ATP binding"/>
    <property type="evidence" value="ECO:0007669"/>
    <property type="project" value="InterPro"/>
</dbReference>
<evidence type="ECO:0000313" key="3">
    <source>
        <dbReference type="Proteomes" id="UP000277580"/>
    </source>
</evidence>
<dbReference type="Pfam" id="PF00069">
    <property type="entry name" value="Pkinase"/>
    <property type="match status" value="1"/>
</dbReference>
<dbReference type="InterPro" id="IPR000719">
    <property type="entry name" value="Prot_kinase_dom"/>
</dbReference>
<dbReference type="PANTHER" id="PTHR44167">
    <property type="entry name" value="OVARIAN-SPECIFIC SERINE/THREONINE-PROTEIN KINASE LOK-RELATED"/>
    <property type="match status" value="1"/>
</dbReference>
<evidence type="ECO:0000313" key="2">
    <source>
        <dbReference type="EMBL" id="RPB06524.1"/>
    </source>
</evidence>
<feature type="domain" description="Protein kinase" evidence="1">
    <location>
        <begin position="3"/>
        <end position="249"/>
    </location>
</feature>
<dbReference type="GO" id="GO:0005634">
    <property type="term" value="C:nucleus"/>
    <property type="evidence" value="ECO:0007669"/>
    <property type="project" value="TreeGrafter"/>
</dbReference>
<protein>
    <submittedName>
        <fullName evidence="2">Kinase-like protein</fullName>
    </submittedName>
</protein>
<proteinExistence type="predicted"/>
<dbReference type="GO" id="GO:0005737">
    <property type="term" value="C:cytoplasm"/>
    <property type="evidence" value="ECO:0007669"/>
    <property type="project" value="TreeGrafter"/>
</dbReference>
<evidence type="ECO:0000259" key="1">
    <source>
        <dbReference type="PROSITE" id="PS50011"/>
    </source>
</evidence>
<name>A0A3N4K7M1_9PEZI</name>
<reference evidence="2 3" key="1">
    <citation type="journal article" date="2018" name="Nat. Ecol. Evol.">
        <title>Pezizomycetes genomes reveal the molecular basis of ectomycorrhizal truffle lifestyle.</title>
        <authorList>
            <person name="Murat C."/>
            <person name="Payen T."/>
            <person name="Noel B."/>
            <person name="Kuo A."/>
            <person name="Morin E."/>
            <person name="Chen J."/>
            <person name="Kohler A."/>
            <person name="Krizsan K."/>
            <person name="Balestrini R."/>
            <person name="Da Silva C."/>
            <person name="Montanini B."/>
            <person name="Hainaut M."/>
            <person name="Levati E."/>
            <person name="Barry K.W."/>
            <person name="Belfiori B."/>
            <person name="Cichocki N."/>
            <person name="Clum A."/>
            <person name="Dockter R.B."/>
            <person name="Fauchery L."/>
            <person name="Guy J."/>
            <person name="Iotti M."/>
            <person name="Le Tacon F."/>
            <person name="Lindquist E.A."/>
            <person name="Lipzen A."/>
            <person name="Malagnac F."/>
            <person name="Mello A."/>
            <person name="Molinier V."/>
            <person name="Miyauchi S."/>
            <person name="Poulain J."/>
            <person name="Riccioni C."/>
            <person name="Rubini A."/>
            <person name="Sitrit Y."/>
            <person name="Splivallo R."/>
            <person name="Traeger S."/>
            <person name="Wang M."/>
            <person name="Zifcakova L."/>
            <person name="Wipf D."/>
            <person name="Zambonelli A."/>
            <person name="Paolocci F."/>
            <person name="Nowrousian M."/>
            <person name="Ottonello S."/>
            <person name="Baldrian P."/>
            <person name="Spatafora J.W."/>
            <person name="Henrissat B."/>
            <person name="Nagy L.G."/>
            <person name="Aury J.M."/>
            <person name="Wincker P."/>
            <person name="Grigoriev I.V."/>
            <person name="Bonfante P."/>
            <person name="Martin F.M."/>
        </authorList>
    </citation>
    <scope>NUCLEOTIDE SEQUENCE [LARGE SCALE GENOMIC DNA]</scope>
    <source>
        <strain evidence="2 3">CCBAS932</strain>
    </source>
</reference>
<dbReference type="Gene3D" id="1.10.510.10">
    <property type="entry name" value="Transferase(Phosphotransferase) domain 1"/>
    <property type="match status" value="1"/>
</dbReference>
<dbReference type="STRING" id="1392247.A0A3N4K7M1"/>
<organism evidence="2 3">
    <name type="scientific">Morchella conica CCBAS932</name>
    <dbReference type="NCBI Taxonomy" id="1392247"/>
    <lineage>
        <taxon>Eukaryota</taxon>
        <taxon>Fungi</taxon>
        <taxon>Dikarya</taxon>
        <taxon>Ascomycota</taxon>
        <taxon>Pezizomycotina</taxon>
        <taxon>Pezizomycetes</taxon>
        <taxon>Pezizales</taxon>
        <taxon>Morchellaceae</taxon>
        <taxon>Morchella</taxon>
    </lineage>
</organism>
<sequence length="252" mass="28562">ETWIRAGMLGEGTFGTVYKETCSETRDVRAVKQIKKSFARPNELAILAQLRSYPEHFVRLAGWFEDENNIYLAMEYLPGDLGVLLREQDLSENDTKRVTKQILAGLEIMHKKDICHRDLKPSNILIAKWMPISVKIADFGVSKHFDGTEGRTETGTRPFMAPEVCGFCESSVYTTAIDMWSLGCLVYFMMTKRTPFPEPRNLVDFMQGQGKFPQSSAIPYSAFEFIASLLLPLPEARAPASKAQLHSWLEIK</sequence>
<dbReference type="InterPro" id="IPR011009">
    <property type="entry name" value="Kinase-like_dom_sf"/>
</dbReference>
<dbReference type="SUPFAM" id="SSF56112">
    <property type="entry name" value="Protein kinase-like (PK-like)"/>
    <property type="match status" value="1"/>
</dbReference>
<dbReference type="SMART" id="SM00220">
    <property type="entry name" value="S_TKc"/>
    <property type="match status" value="1"/>
</dbReference>
<gene>
    <name evidence="2" type="ORF">P167DRAFT_463042</name>
</gene>
<dbReference type="PROSITE" id="PS00108">
    <property type="entry name" value="PROTEIN_KINASE_ST"/>
    <property type="match status" value="1"/>
</dbReference>
<dbReference type="InParanoid" id="A0A3N4K7M1"/>
<keyword evidence="2" id="KW-0418">Kinase</keyword>
<dbReference type="EMBL" id="ML119297">
    <property type="protein sequence ID" value="RPB06524.1"/>
    <property type="molecule type" value="Genomic_DNA"/>
</dbReference>